<keyword evidence="1" id="KW-0732">Signal</keyword>
<dbReference type="EMBL" id="FR872582">
    <property type="protein sequence ID" value="CCB88029.1"/>
    <property type="molecule type" value="Genomic_DNA"/>
</dbReference>
<accession>F8L5D6</accession>
<dbReference type="Proteomes" id="UP000000496">
    <property type="component" value="Chromosome gsn.131"/>
</dbReference>
<feature type="chain" id="PRO_5003373994" evidence="1">
    <location>
        <begin position="18"/>
        <end position="146"/>
    </location>
</feature>
<name>F8L5D6_SIMNZ</name>
<dbReference type="STRING" id="331113.SNE_A01520"/>
<dbReference type="KEGG" id="sng:SNE_A01520"/>
<evidence type="ECO:0000313" key="2">
    <source>
        <dbReference type="EMBL" id="CCB88029.1"/>
    </source>
</evidence>
<dbReference type="HOGENOM" id="CLU_1776187_0_0_0"/>
<reference evidence="2 3" key="2">
    <citation type="journal article" date="2011" name="Mol. Biol. Evol.">
        <title>Unity in variety--the pan-genome of the Chlamydiae.</title>
        <authorList>
            <person name="Collingro A."/>
            <person name="Tischler P."/>
            <person name="Weinmaier T."/>
            <person name="Penz T."/>
            <person name="Heinz E."/>
            <person name="Brunham R.C."/>
            <person name="Read T.D."/>
            <person name="Bavoil P.M."/>
            <person name="Sachse K."/>
            <person name="Kahane S."/>
            <person name="Friedman M.G."/>
            <person name="Rattei T."/>
            <person name="Myers G.S."/>
            <person name="Horn M."/>
        </authorList>
    </citation>
    <scope>NUCLEOTIDE SEQUENCE [LARGE SCALE GENOMIC DNA]</scope>
    <source>
        <strain evidence="3">ATCC VR-1471 / Z</strain>
    </source>
</reference>
<dbReference type="AlphaFoldDB" id="F8L5D6"/>
<gene>
    <name evidence="2" type="ordered locus">SNE_A01520</name>
</gene>
<protein>
    <submittedName>
        <fullName evidence="2">Uncharacterized protein</fullName>
    </submittedName>
</protein>
<dbReference type="RefSeq" id="WP_013942496.1">
    <property type="nucleotide sequence ID" value="NC_015713.1"/>
</dbReference>
<proteinExistence type="predicted"/>
<evidence type="ECO:0000313" key="3">
    <source>
        <dbReference type="Proteomes" id="UP000000496"/>
    </source>
</evidence>
<organism evidence="2 3">
    <name type="scientific">Simkania negevensis (strain ATCC VR-1471 / DSM 27360 / Z)</name>
    <dbReference type="NCBI Taxonomy" id="331113"/>
    <lineage>
        <taxon>Bacteria</taxon>
        <taxon>Pseudomonadati</taxon>
        <taxon>Chlamydiota</taxon>
        <taxon>Chlamydiia</taxon>
        <taxon>Parachlamydiales</taxon>
        <taxon>Simkaniaceae</taxon>
        <taxon>Simkania</taxon>
    </lineage>
</organism>
<reference key="1">
    <citation type="journal article" date="2011" name="Mol. Biol. Evol.">
        <title>Unity in variety -- the pan-genome of the Chlamydiae.</title>
        <authorList>
            <person name="Collingro A."/>
            <person name="Tischler P."/>
            <person name="Weinmaier T."/>
            <person name="Penz T."/>
            <person name="Heinz E."/>
            <person name="Brunham R.C."/>
            <person name="Read T.D."/>
            <person name="Bavoil P.M."/>
            <person name="Sachse K."/>
            <person name="Kahane S."/>
            <person name="Friedman M.G."/>
            <person name="Rattei T."/>
            <person name="Myers G.S.A."/>
            <person name="Horn M."/>
        </authorList>
    </citation>
    <scope>NUCLEOTIDE SEQUENCE</scope>
    <source>
        <strain>Z</strain>
    </source>
</reference>
<keyword evidence="3" id="KW-1185">Reference proteome</keyword>
<sequence length="146" mass="16277">MKKALIIPILMSTCFLAAQEAVHSVSPTTYFNLQDTNQKQTKPAMSKPTYEQQVAATQSSRFGQSEVMIINPETRAKDLQESFEYLKRMSPAAKLAVKLINGSIISEILDMKLMTGGTMIIFRTNTLQGQKFQVVKIEDIDTITNG</sequence>
<evidence type="ECO:0000256" key="1">
    <source>
        <dbReference type="SAM" id="SignalP"/>
    </source>
</evidence>
<feature type="signal peptide" evidence="1">
    <location>
        <begin position="1"/>
        <end position="17"/>
    </location>
</feature>